<dbReference type="Proteomes" id="UP000955338">
    <property type="component" value="Chromosome"/>
</dbReference>
<sequence>MAKVEKDLNKKVIKLSSTLKRGEAEFSEVEVSKPTVLSLKGLNMINVLNADVDTLTTLLPRITYPMLHKTEIQQLDIADFTELATATIGFFVKTEQREEVMTA</sequence>
<dbReference type="InterPro" id="IPR019289">
    <property type="entry name" value="Phage_tail_E/E"/>
</dbReference>
<gene>
    <name evidence="1" type="ORF">CEP48_05115</name>
</gene>
<dbReference type="EMBL" id="CP022011">
    <property type="protein sequence ID" value="QDJ14843.1"/>
    <property type="molecule type" value="Genomic_DNA"/>
</dbReference>
<reference evidence="1" key="1">
    <citation type="submission" date="2017-06" db="EMBL/GenBank/DDBJ databases">
        <title>Genome sequencing of pathogenic and non-pathogenic strains within Bisgaard taxon 40.</title>
        <authorList>
            <person name="Ladner J.T."/>
            <person name="Lovett S.P."/>
            <person name="Koroleva G."/>
            <person name="Lorch J.M."/>
        </authorList>
    </citation>
    <scope>NUCLEOTIDE SEQUENCE</scope>
    <source>
        <strain evidence="1">27576-1-I1</strain>
    </source>
</reference>
<proteinExistence type="predicted"/>
<name>A0A8D4J0A5_9PAST</name>
<dbReference type="RefSeq" id="WP_261920633.1">
    <property type="nucleotide sequence ID" value="NZ_CP022011.1"/>
</dbReference>
<evidence type="ECO:0000313" key="2">
    <source>
        <dbReference type="Proteomes" id="UP000955338"/>
    </source>
</evidence>
<organism evidence="1 2">
    <name type="scientific">Mergibacter septicus</name>
    <dbReference type="NCBI Taxonomy" id="221402"/>
    <lineage>
        <taxon>Bacteria</taxon>
        <taxon>Pseudomonadati</taxon>
        <taxon>Pseudomonadota</taxon>
        <taxon>Gammaproteobacteria</taxon>
        <taxon>Pasteurellales</taxon>
        <taxon>Pasteurellaceae</taxon>
        <taxon>Mergibacter</taxon>
    </lineage>
</organism>
<accession>A0A8D4J0A5</accession>
<dbReference type="AlphaFoldDB" id="A0A8D4J0A5"/>
<evidence type="ECO:0000313" key="1">
    <source>
        <dbReference type="EMBL" id="QDJ14843.1"/>
    </source>
</evidence>
<protein>
    <submittedName>
        <fullName evidence="1">Phage tail protein</fullName>
    </submittedName>
</protein>
<dbReference type="Pfam" id="PF10109">
    <property type="entry name" value="Phage_TAC_7"/>
    <property type="match status" value="1"/>
</dbReference>
<keyword evidence="2" id="KW-1185">Reference proteome</keyword>